<gene>
    <name evidence="3" type="ORF">PX52LOC_01444</name>
</gene>
<dbReference type="PIRSF" id="PIRSF021239">
    <property type="entry name" value="UCP021239"/>
    <property type="match status" value="1"/>
</dbReference>
<feature type="transmembrane region" description="Helical" evidence="2">
    <location>
        <begin position="69"/>
        <end position="87"/>
    </location>
</feature>
<keyword evidence="2" id="KW-0472">Membrane</keyword>
<dbReference type="InterPro" id="IPR037185">
    <property type="entry name" value="EmrE-like"/>
</dbReference>
<keyword evidence="4" id="KW-1185">Reference proteome</keyword>
<protein>
    <recommendedName>
        <fullName evidence="5">DMT family protein</fullName>
    </recommendedName>
</protein>
<dbReference type="AlphaFoldDB" id="A0A5C1ABM8"/>
<keyword evidence="2" id="KW-0812">Transmembrane</keyword>
<evidence type="ECO:0008006" key="5">
    <source>
        <dbReference type="Google" id="ProtNLM"/>
    </source>
</evidence>
<name>A0A5C1ABM8_9BACT</name>
<evidence type="ECO:0000313" key="3">
    <source>
        <dbReference type="EMBL" id="QEL14554.1"/>
    </source>
</evidence>
<dbReference type="PANTHER" id="PTHR38482">
    <property type="entry name" value="DMT FAMILY PROTEIN"/>
    <property type="match status" value="1"/>
</dbReference>
<sequence>MRTIVFTVLLLVGSNTFMTIAWYGHLKHKDKALLTVMLVSWLIALPEYLLQVPANRMGSDVLTGTQLKLIQEVVTLAVFVVFAWVYLGEAPTWRTAAAFALVVAAVALVRGEGKKPPEDDAPKVEASERTD</sequence>
<dbReference type="RefSeq" id="WP_149109439.1">
    <property type="nucleotide sequence ID" value="NZ_CP042425.1"/>
</dbReference>
<proteinExistence type="predicted"/>
<dbReference type="Proteomes" id="UP000324974">
    <property type="component" value="Chromosome"/>
</dbReference>
<dbReference type="SUPFAM" id="SSF103481">
    <property type="entry name" value="Multidrug resistance efflux transporter EmrE"/>
    <property type="match status" value="1"/>
</dbReference>
<dbReference type="InterPro" id="IPR007437">
    <property type="entry name" value="DUF486"/>
</dbReference>
<reference evidence="4" key="1">
    <citation type="submission" date="2019-08" db="EMBL/GenBank/DDBJ databases">
        <title>Limnoglobus roseus gen. nov., sp. nov., a novel freshwater planctomycete with a giant genome from the family Gemmataceae.</title>
        <authorList>
            <person name="Kulichevskaya I.S."/>
            <person name="Naumoff D.G."/>
            <person name="Miroshnikov K."/>
            <person name="Ivanova A."/>
            <person name="Philippov D.A."/>
            <person name="Hakobyan A."/>
            <person name="Rijpstra I.C."/>
            <person name="Sinninghe Damste J.S."/>
            <person name="Liesack W."/>
            <person name="Dedysh S.N."/>
        </authorList>
    </citation>
    <scope>NUCLEOTIDE SEQUENCE [LARGE SCALE GENOMIC DNA]</scope>
    <source>
        <strain evidence="4">PX52</strain>
    </source>
</reference>
<dbReference type="EMBL" id="CP042425">
    <property type="protein sequence ID" value="QEL14554.1"/>
    <property type="molecule type" value="Genomic_DNA"/>
</dbReference>
<dbReference type="OrthoDB" id="9805206at2"/>
<dbReference type="KEGG" id="lrs:PX52LOC_01444"/>
<dbReference type="Pfam" id="PF04342">
    <property type="entry name" value="DMT_6"/>
    <property type="match status" value="1"/>
</dbReference>
<dbReference type="PANTHER" id="PTHR38482:SF1">
    <property type="entry name" value="DMT FAMILY PROTEIN"/>
    <property type="match status" value="1"/>
</dbReference>
<keyword evidence="2" id="KW-1133">Transmembrane helix</keyword>
<feature type="region of interest" description="Disordered" evidence="1">
    <location>
        <begin position="112"/>
        <end position="131"/>
    </location>
</feature>
<accession>A0A5C1ABM8</accession>
<evidence type="ECO:0000313" key="4">
    <source>
        <dbReference type="Proteomes" id="UP000324974"/>
    </source>
</evidence>
<organism evidence="3 4">
    <name type="scientific">Limnoglobus roseus</name>
    <dbReference type="NCBI Taxonomy" id="2598579"/>
    <lineage>
        <taxon>Bacteria</taxon>
        <taxon>Pseudomonadati</taxon>
        <taxon>Planctomycetota</taxon>
        <taxon>Planctomycetia</taxon>
        <taxon>Gemmatales</taxon>
        <taxon>Gemmataceae</taxon>
        <taxon>Limnoglobus</taxon>
    </lineage>
</organism>
<evidence type="ECO:0000256" key="2">
    <source>
        <dbReference type="SAM" id="Phobius"/>
    </source>
</evidence>
<evidence type="ECO:0000256" key="1">
    <source>
        <dbReference type="SAM" id="MobiDB-lite"/>
    </source>
</evidence>
<feature type="transmembrane region" description="Helical" evidence="2">
    <location>
        <begin position="32"/>
        <end position="49"/>
    </location>
</feature>